<keyword evidence="2" id="KW-1185">Reference proteome</keyword>
<protein>
    <submittedName>
        <fullName evidence="1">Uncharacterized protein</fullName>
    </submittedName>
</protein>
<evidence type="ECO:0000313" key="2">
    <source>
        <dbReference type="Proteomes" id="UP001501532"/>
    </source>
</evidence>
<organism evidence="1 2">
    <name type="scientific">Streptomyces glomeratus</name>
    <dbReference type="NCBI Taxonomy" id="284452"/>
    <lineage>
        <taxon>Bacteria</taxon>
        <taxon>Bacillati</taxon>
        <taxon>Actinomycetota</taxon>
        <taxon>Actinomycetes</taxon>
        <taxon>Kitasatosporales</taxon>
        <taxon>Streptomycetaceae</taxon>
        <taxon>Streptomyces</taxon>
    </lineage>
</organism>
<gene>
    <name evidence="1" type="ORF">GCM10010448_60640</name>
</gene>
<accession>A0ABP6M2U7</accession>
<proteinExistence type="predicted"/>
<dbReference type="EMBL" id="BAAAUF010000064">
    <property type="protein sequence ID" value="GAA3069357.1"/>
    <property type="molecule type" value="Genomic_DNA"/>
</dbReference>
<name>A0ABP6M2U7_9ACTN</name>
<evidence type="ECO:0000313" key="1">
    <source>
        <dbReference type="EMBL" id="GAA3069357.1"/>
    </source>
</evidence>
<dbReference type="Proteomes" id="UP001501532">
    <property type="component" value="Unassembled WGS sequence"/>
</dbReference>
<comment type="caution">
    <text evidence="1">The sequence shown here is derived from an EMBL/GenBank/DDBJ whole genome shotgun (WGS) entry which is preliminary data.</text>
</comment>
<reference evidence="2" key="1">
    <citation type="journal article" date="2019" name="Int. J. Syst. Evol. Microbiol.">
        <title>The Global Catalogue of Microorganisms (GCM) 10K type strain sequencing project: providing services to taxonomists for standard genome sequencing and annotation.</title>
        <authorList>
            <consortium name="The Broad Institute Genomics Platform"/>
            <consortium name="The Broad Institute Genome Sequencing Center for Infectious Disease"/>
            <person name="Wu L."/>
            <person name="Ma J."/>
        </authorList>
    </citation>
    <scope>NUCLEOTIDE SEQUENCE [LARGE SCALE GENOMIC DNA]</scope>
    <source>
        <strain evidence="2">JCM 9091</strain>
    </source>
</reference>
<sequence>MAQTFREELLVDARDRLSPVPRFRHDCSLDPLWALAYDLSSRWESVLTAVTDKRLSDDES</sequence>